<dbReference type="GO" id="GO:0051983">
    <property type="term" value="P:regulation of chromosome segregation"/>
    <property type="evidence" value="ECO:0007669"/>
    <property type="project" value="InterPro"/>
</dbReference>
<organism evidence="3 4">
    <name type="scientific">Camellia sinensis var. sinensis</name>
    <name type="common">China tea</name>
    <dbReference type="NCBI Taxonomy" id="542762"/>
    <lineage>
        <taxon>Eukaryota</taxon>
        <taxon>Viridiplantae</taxon>
        <taxon>Streptophyta</taxon>
        <taxon>Embryophyta</taxon>
        <taxon>Tracheophyta</taxon>
        <taxon>Spermatophyta</taxon>
        <taxon>Magnoliopsida</taxon>
        <taxon>eudicotyledons</taxon>
        <taxon>Gunneridae</taxon>
        <taxon>Pentapetalae</taxon>
        <taxon>asterids</taxon>
        <taxon>Ericales</taxon>
        <taxon>Theaceae</taxon>
        <taxon>Camellia</taxon>
    </lineage>
</organism>
<dbReference type="STRING" id="542762.A0A4S4D9G9"/>
<dbReference type="PROSITE" id="PS50166">
    <property type="entry name" value="IMPORTIN_B_NT"/>
    <property type="match status" value="1"/>
</dbReference>
<evidence type="ECO:0000259" key="2">
    <source>
        <dbReference type="PROSITE" id="PS50166"/>
    </source>
</evidence>
<dbReference type="InterPro" id="IPR044951">
    <property type="entry name" value="SPC24-like"/>
</dbReference>
<dbReference type="Pfam" id="PF03810">
    <property type="entry name" value="IBN_N"/>
    <property type="match status" value="1"/>
</dbReference>
<dbReference type="InterPro" id="IPR001494">
    <property type="entry name" value="Importin-beta_N"/>
</dbReference>
<feature type="domain" description="Importin N-terminal" evidence="2">
    <location>
        <begin position="169"/>
        <end position="249"/>
    </location>
</feature>
<gene>
    <name evidence="3" type="ORF">TEA_022851</name>
</gene>
<dbReference type="InterPro" id="IPR016024">
    <property type="entry name" value="ARM-type_fold"/>
</dbReference>
<dbReference type="SUPFAM" id="SSF48371">
    <property type="entry name" value="ARM repeat"/>
    <property type="match status" value="1"/>
</dbReference>
<dbReference type="PANTHER" id="PTHR35730:SF2">
    <property type="entry name" value="KINETOCHORE PROTEIN SPC24 HOMOLOG-RELATED"/>
    <property type="match status" value="1"/>
</dbReference>
<evidence type="ECO:0000256" key="1">
    <source>
        <dbReference type="SAM" id="Coils"/>
    </source>
</evidence>
<dbReference type="AlphaFoldDB" id="A0A4S4D9G9"/>
<dbReference type="EMBL" id="SDRB02012030">
    <property type="protein sequence ID" value="THF99142.1"/>
    <property type="molecule type" value="Genomic_DNA"/>
</dbReference>
<dbReference type="Proteomes" id="UP000306102">
    <property type="component" value="Unassembled WGS sequence"/>
</dbReference>
<keyword evidence="1" id="KW-0175">Coiled coil</keyword>
<dbReference type="GO" id="GO:0031267">
    <property type="term" value="F:small GTPase binding"/>
    <property type="evidence" value="ECO:0007669"/>
    <property type="project" value="InterPro"/>
</dbReference>
<proteinExistence type="predicted"/>
<dbReference type="PANTHER" id="PTHR35730">
    <property type="entry name" value="KINETOCHORE PROTEIN SPC24 HOMOLOG-RELATED"/>
    <property type="match status" value="1"/>
</dbReference>
<accession>A0A4S4D9G9</accession>
<keyword evidence="4" id="KW-1185">Reference proteome</keyword>
<evidence type="ECO:0000313" key="4">
    <source>
        <dbReference type="Proteomes" id="UP000306102"/>
    </source>
</evidence>
<dbReference type="GO" id="GO:0006886">
    <property type="term" value="P:intracellular protein transport"/>
    <property type="evidence" value="ECO:0007669"/>
    <property type="project" value="InterPro"/>
</dbReference>
<name>A0A4S4D9G9_CAMSN</name>
<comment type="caution">
    <text evidence="3">The sequence shown here is derived from an EMBL/GenBank/DDBJ whole genome shotgun (WGS) entry which is preliminary data.</text>
</comment>
<sequence length="363" mass="40973">MGDLSRKIDVTTVIAVSDDFVGVLRDEKDVNDLTQHLEQSKALQSQCDADYNDVLSLLQDYQKRIDVSKKKSDEARSEAASDAEMDLLQQELEEEFQRELITNEISDLENQRASVGERREILRKLEQDEMRAQRRLQNFGNVMYEKMALEITQFLLSAQSADAKVRTEAEGNLRQFQEQNLPSFFLSLSVELSNNDKPIESHRLAGVLLKNSLDAKDASRKEHLVQQWVTIDISVKSKIKDLLLNTLGSSAPEARHTSSQVIAKIAAIEIPRKEWPELIGSLLVNMSQQDRPASLKQATLETLGYTCEEISHQDLVQDEVNSVLTAVVQGMNVAQHSPEVRLAATRALYNALDFAQSNFENEM</sequence>
<protein>
    <recommendedName>
        <fullName evidence="2">Importin N-terminal domain-containing protein</fullName>
    </recommendedName>
</protein>
<dbReference type="SMART" id="SM00913">
    <property type="entry name" value="IBN_N"/>
    <property type="match status" value="1"/>
</dbReference>
<reference evidence="3 4" key="1">
    <citation type="journal article" date="2018" name="Proc. Natl. Acad. Sci. U.S.A.">
        <title>Draft genome sequence of Camellia sinensis var. sinensis provides insights into the evolution of the tea genome and tea quality.</title>
        <authorList>
            <person name="Wei C."/>
            <person name="Yang H."/>
            <person name="Wang S."/>
            <person name="Zhao J."/>
            <person name="Liu C."/>
            <person name="Gao L."/>
            <person name="Xia E."/>
            <person name="Lu Y."/>
            <person name="Tai Y."/>
            <person name="She G."/>
            <person name="Sun J."/>
            <person name="Cao H."/>
            <person name="Tong W."/>
            <person name="Gao Q."/>
            <person name="Li Y."/>
            <person name="Deng W."/>
            <person name="Jiang X."/>
            <person name="Wang W."/>
            <person name="Chen Q."/>
            <person name="Zhang S."/>
            <person name="Li H."/>
            <person name="Wu J."/>
            <person name="Wang P."/>
            <person name="Li P."/>
            <person name="Shi C."/>
            <person name="Zheng F."/>
            <person name="Jian J."/>
            <person name="Huang B."/>
            <person name="Shan D."/>
            <person name="Shi M."/>
            <person name="Fang C."/>
            <person name="Yue Y."/>
            <person name="Li F."/>
            <person name="Li D."/>
            <person name="Wei S."/>
            <person name="Han B."/>
            <person name="Jiang C."/>
            <person name="Yin Y."/>
            <person name="Xia T."/>
            <person name="Zhang Z."/>
            <person name="Bennetzen J.L."/>
            <person name="Zhao S."/>
            <person name="Wan X."/>
        </authorList>
    </citation>
    <scope>NUCLEOTIDE SEQUENCE [LARGE SCALE GENOMIC DNA]</scope>
    <source>
        <strain evidence="4">cv. Shuchazao</strain>
        <tissue evidence="3">Leaf</tissue>
    </source>
</reference>
<dbReference type="Gene3D" id="1.25.10.10">
    <property type="entry name" value="Leucine-rich Repeat Variant"/>
    <property type="match status" value="1"/>
</dbReference>
<evidence type="ECO:0000313" key="3">
    <source>
        <dbReference type="EMBL" id="THF99142.1"/>
    </source>
</evidence>
<dbReference type="SMR" id="A0A4S4D9G9"/>
<feature type="coiled-coil region" evidence="1">
    <location>
        <begin position="58"/>
        <end position="142"/>
    </location>
</feature>
<dbReference type="InterPro" id="IPR011989">
    <property type="entry name" value="ARM-like"/>
</dbReference>